<keyword evidence="3" id="KW-1185">Reference proteome</keyword>
<evidence type="ECO:0000313" key="3">
    <source>
        <dbReference type="Proteomes" id="UP001464891"/>
    </source>
</evidence>
<protein>
    <submittedName>
        <fullName evidence="2">Uncharacterized protein</fullName>
    </submittedName>
</protein>
<feature type="compositionally biased region" description="Polar residues" evidence="1">
    <location>
        <begin position="82"/>
        <end position="98"/>
    </location>
</feature>
<gene>
    <name evidence="2" type="ORF">NC998_15330</name>
</gene>
<proteinExistence type="predicted"/>
<dbReference type="Proteomes" id="UP001464891">
    <property type="component" value="Unassembled WGS sequence"/>
</dbReference>
<evidence type="ECO:0000313" key="2">
    <source>
        <dbReference type="EMBL" id="MEP0818470.1"/>
    </source>
</evidence>
<name>A0ABV0J9L4_9CYAN</name>
<evidence type="ECO:0000256" key="1">
    <source>
        <dbReference type="SAM" id="MobiDB-lite"/>
    </source>
</evidence>
<sequence>MLPIVVNEELVHRFNFYLHTSVKQGMRHQDELYALAQEFSQTARLTAYQKACELVEQGVPVVVTASSVGYAVWVSLRSLTQVPEKTTRQPRPTLSSLPSRLELCSA</sequence>
<feature type="region of interest" description="Disordered" evidence="1">
    <location>
        <begin position="82"/>
        <end position="106"/>
    </location>
</feature>
<comment type="caution">
    <text evidence="2">The sequence shown here is derived from an EMBL/GenBank/DDBJ whole genome shotgun (WGS) entry which is preliminary data.</text>
</comment>
<reference evidence="2 3" key="1">
    <citation type="submission" date="2022-04" db="EMBL/GenBank/DDBJ databases">
        <title>Positive selection, recombination, and allopatry shape intraspecific diversity of widespread and dominant cyanobacteria.</title>
        <authorList>
            <person name="Wei J."/>
            <person name="Shu W."/>
            <person name="Hu C."/>
        </authorList>
    </citation>
    <scope>NUCLEOTIDE SEQUENCE [LARGE SCALE GENOMIC DNA]</scope>
    <source>
        <strain evidence="2 3">GB2-A4</strain>
    </source>
</reference>
<organism evidence="2 3">
    <name type="scientific">Trichocoleus desertorum GB2-A4</name>
    <dbReference type="NCBI Taxonomy" id="2933944"/>
    <lineage>
        <taxon>Bacteria</taxon>
        <taxon>Bacillati</taxon>
        <taxon>Cyanobacteriota</taxon>
        <taxon>Cyanophyceae</taxon>
        <taxon>Leptolyngbyales</taxon>
        <taxon>Trichocoleusaceae</taxon>
        <taxon>Trichocoleus</taxon>
    </lineage>
</organism>
<dbReference type="RefSeq" id="WP_190436576.1">
    <property type="nucleotide sequence ID" value="NZ_JAMPKM010000009.1"/>
</dbReference>
<dbReference type="EMBL" id="JAMPKM010000009">
    <property type="protein sequence ID" value="MEP0818470.1"/>
    <property type="molecule type" value="Genomic_DNA"/>
</dbReference>
<accession>A0ABV0J9L4</accession>